<dbReference type="InterPro" id="IPR011118">
    <property type="entry name" value="Tannase/feruloyl_esterase"/>
</dbReference>
<dbReference type="InterPro" id="IPR029058">
    <property type="entry name" value="AB_hydrolase_fold"/>
</dbReference>
<evidence type="ECO:0000256" key="1">
    <source>
        <dbReference type="ARBA" id="ARBA00006249"/>
    </source>
</evidence>
<evidence type="ECO:0000256" key="6">
    <source>
        <dbReference type="ARBA" id="ARBA00022837"/>
    </source>
</evidence>
<evidence type="ECO:0000313" key="9">
    <source>
        <dbReference type="EMBL" id="MFC3053195.1"/>
    </source>
</evidence>
<feature type="signal peptide" evidence="8">
    <location>
        <begin position="1"/>
        <end position="22"/>
    </location>
</feature>
<keyword evidence="10" id="KW-1185">Reference proteome</keyword>
<dbReference type="EMBL" id="JBHRSL010000011">
    <property type="protein sequence ID" value="MFC3053195.1"/>
    <property type="molecule type" value="Genomic_DNA"/>
</dbReference>
<proteinExistence type="inferred from homology"/>
<evidence type="ECO:0000256" key="4">
    <source>
        <dbReference type="ARBA" id="ARBA00022729"/>
    </source>
</evidence>
<keyword evidence="5 9" id="KW-0378">Hydrolase</keyword>
<gene>
    <name evidence="9" type="ORF">ACFOKA_14880</name>
</gene>
<dbReference type="RefSeq" id="WP_194212903.1">
    <property type="nucleotide sequence ID" value="NZ_CP061205.1"/>
</dbReference>
<feature type="chain" id="PRO_5046319815" evidence="8">
    <location>
        <begin position="23"/>
        <end position="569"/>
    </location>
</feature>
<dbReference type="Gene3D" id="3.40.50.1820">
    <property type="entry name" value="alpha/beta hydrolase"/>
    <property type="match status" value="1"/>
</dbReference>
<comment type="caution">
    <text evidence="9">The sequence shown here is derived from an EMBL/GenBank/DDBJ whole genome shotgun (WGS) entry which is preliminary data.</text>
</comment>
<dbReference type="PANTHER" id="PTHR33938:SF15">
    <property type="entry name" value="FERULOYL ESTERASE B-RELATED"/>
    <property type="match status" value="1"/>
</dbReference>
<keyword evidence="2" id="KW-0719">Serine esterase</keyword>
<sequence length="569" mass="63558">MRKHLFVLMSALGMVSTSMAQATEPTATTSAVEPKYTNKCMALNKFSLTEVADVPGRVVWASVAIEQETPEDSRLYYKKRGQVQGAPTPMLKVFPEHCSVEGYMTPNIKFMMHMPPPEKWNGRFLLAACEGWCGQLNEEALMPGLARGYAVVTNDGGHYGAVGFDGVWAYNNVEARIDFAYRANHVVAQAGKALVKEFYGKPPKHSYIAGFSKGGTAGLVSAMRYPKDFDGIFAKAPVPYYQLTNTAHLPWLARAAYPDGENAVMDSSKLPKVHDAVTKACDKIDGLQDGIIDDPRKCDWDPVELLCEGPETDMCLTQPQVESLRKMYAPSIGEKGNVIFPWGTDRGSEPDWPEALYPNSPALAYTLDASRTGLKYMVYREARGSDFNWLDFDYEKSKDDFADMAEIYDASNPDYSEFKKNGGKIIIVHGWGDALISPAASIDWLENIEQKMGGRKEVADFIQLYTVPGLVHGSGGTGPYEFDALTELEKWVEKNERPTKIIVKDETEERRDLRTQWGEKLLWPTDIVMFDESQGTPYRERPIYPYPLISKYKGKGDPNVASSYEPKKP</sequence>
<organism evidence="9 10">
    <name type="scientific">Kordiimonas pumila</name>
    <dbReference type="NCBI Taxonomy" id="2161677"/>
    <lineage>
        <taxon>Bacteria</taxon>
        <taxon>Pseudomonadati</taxon>
        <taxon>Pseudomonadota</taxon>
        <taxon>Alphaproteobacteria</taxon>
        <taxon>Kordiimonadales</taxon>
        <taxon>Kordiimonadaceae</taxon>
        <taxon>Kordiimonas</taxon>
    </lineage>
</organism>
<dbReference type="Pfam" id="PF07519">
    <property type="entry name" value="Tannase"/>
    <property type="match status" value="1"/>
</dbReference>
<evidence type="ECO:0000256" key="3">
    <source>
        <dbReference type="ARBA" id="ARBA00022723"/>
    </source>
</evidence>
<dbReference type="Proteomes" id="UP001595444">
    <property type="component" value="Unassembled WGS sequence"/>
</dbReference>
<keyword evidence="7" id="KW-1015">Disulfide bond</keyword>
<protein>
    <submittedName>
        <fullName evidence="9">Tannase/feruloyl esterase family alpha/beta hydrolase</fullName>
    </submittedName>
</protein>
<accession>A0ABV7D8H8</accession>
<dbReference type="SUPFAM" id="SSF53474">
    <property type="entry name" value="alpha/beta-Hydrolases"/>
    <property type="match status" value="1"/>
</dbReference>
<name>A0ABV7D8H8_9PROT</name>
<evidence type="ECO:0000256" key="7">
    <source>
        <dbReference type="ARBA" id="ARBA00023157"/>
    </source>
</evidence>
<evidence type="ECO:0000313" key="10">
    <source>
        <dbReference type="Proteomes" id="UP001595444"/>
    </source>
</evidence>
<keyword evidence="6" id="KW-0106">Calcium</keyword>
<evidence type="ECO:0000256" key="5">
    <source>
        <dbReference type="ARBA" id="ARBA00022801"/>
    </source>
</evidence>
<keyword evidence="3" id="KW-0479">Metal-binding</keyword>
<dbReference type="PANTHER" id="PTHR33938">
    <property type="entry name" value="FERULOYL ESTERASE B-RELATED"/>
    <property type="match status" value="1"/>
</dbReference>
<comment type="similarity">
    <text evidence="1">Belongs to the tannase family.</text>
</comment>
<evidence type="ECO:0000256" key="8">
    <source>
        <dbReference type="SAM" id="SignalP"/>
    </source>
</evidence>
<reference evidence="10" key="1">
    <citation type="journal article" date="2019" name="Int. J. Syst. Evol. Microbiol.">
        <title>The Global Catalogue of Microorganisms (GCM) 10K type strain sequencing project: providing services to taxonomists for standard genome sequencing and annotation.</title>
        <authorList>
            <consortium name="The Broad Institute Genomics Platform"/>
            <consortium name="The Broad Institute Genome Sequencing Center for Infectious Disease"/>
            <person name="Wu L."/>
            <person name="Ma J."/>
        </authorList>
    </citation>
    <scope>NUCLEOTIDE SEQUENCE [LARGE SCALE GENOMIC DNA]</scope>
    <source>
        <strain evidence="10">KCTC 62164</strain>
    </source>
</reference>
<keyword evidence="4 8" id="KW-0732">Signal</keyword>
<evidence type="ECO:0000256" key="2">
    <source>
        <dbReference type="ARBA" id="ARBA00022487"/>
    </source>
</evidence>
<dbReference type="GO" id="GO:0016787">
    <property type="term" value="F:hydrolase activity"/>
    <property type="evidence" value="ECO:0007669"/>
    <property type="project" value="UniProtKB-KW"/>
</dbReference>